<keyword evidence="1" id="KW-1133">Transmembrane helix</keyword>
<dbReference type="EMBL" id="JANJYJ010000006">
    <property type="protein sequence ID" value="KAK3206556.1"/>
    <property type="molecule type" value="Genomic_DNA"/>
</dbReference>
<evidence type="ECO:0000313" key="3">
    <source>
        <dbReference type="Proteomes" id="UP001281410"/>
    </source>
</evidence>
<name>A0AAE0A9J3_9ROSI</name>
<dbReference type="Proteomes" id="UP001281410">
    <property type="component" value="Unassembled WGS sequence"/>
</dbReference>
<keyword evidence="3" id="KW-1185">Reference proteome</keyword>
<feature type="transmembrane region" description="Helical" evidence="1">
    <location>
        <begin position="129"/>
        <end position="149"/>
    </location>
</feature>
<evidence type="ECO:0000256" key="1">
    <source>
        <dbReference type="SAM" id="Phobius"/>
    </source>
</evidence>
<evidence type="ECO:0000313" key="2">
    <source>
        <dbReference type="EMBL" id="KAK3206556.1"/>
    </source>
</evidence>
<keyword evidence="1" id="KW-0812">Transmembrane</keyword>
<proteinExistence type="predicted"/>
<sequence length="164" mass="17719">MAEWRHYDSHSYVFGYSCCVEHGNDPSQSEFDIALDQRRKQARLGWKSGLPFEQSTSCGVDELQAKSSMKEKWPRRSAALTGSEESSLQVAVSGPSSDISSFTGSRETPPLLLLLAAAALSSSCRRCSFFFFLLRILLLLLAAAIAAGGEEVGACDGDPLLPPA</sequence>
<comment type="caution">
    <text evidence="2">The sequence shown here is derived from an EMBL/GenBank/DDBJ whole genome shotgun (WGS) entry which is preliminary data.</text>
</comment>
<reference evidence="2" key="1">
    <citation type="journal article" date="2023" name="Plant J.">
        <title>Genome sequences and population genomics provide insights into the demographic history, inbreeding, and mutation load of two 'living fossil' tree species of Dipteronia.</title>
        <authorList>
            <person name="Feng Y."/>
            <person name="Comes H.P."/>
            <person name="Chen J."/>
            <person name="Zhu S."/>
            <person name="Lu R."/>
            <person name="Zhang X."/>
            <person name="Li P."/>
            <person name="Qiu J."/>
            <person name="Olsen K.M."/>
            <person name="Qiu Y."/>
        </authorList>
    </citation>
    <scope>NUCLEOTIDE SEQUENCE</scope>
    <source>
        <strain evidence="2">NBL</strain>
    </source>
</reference>
<dbReference type="AlphaFoldDB" id="A0AAE0A9J3"/>
<accession>A0AAE0A9J3</accession>
<keyword evidence="1" id="KW-0472">Membrane</keyword>
<protein>
    <submittedName>
        <fullName evidence="2">Uncharacterized protein</fullName>
    </submittedName>
</protein>
<organism evidence="2 3">
    <name type="scientific">Dipteronia sinensis</name>
    <dbReference type="NCBI Taxonomy" id="43782"/>
    <lineage>
        <taxon>Eukaryota</taxon>
        <taxon>Viridiplantae</taxon>
        <taxon>Streptophyta</taxon>
        <taxon>Embryophyta</taxon>
        <taxon>Tracheophyta</taxon>
        <taxon>Spermatophyta</taxon>
        <taxon>Magnoliopsida</taxon>
        <taxon>eudicotyledons</taxon>
        <taxon>Gunneridae</taxon>
        <taxon>Pentapetalae</taxon>
        <taxon>rosids</taxon>
        <taxon>malvids</taxon>
        <taxon>Sapindales</taxon>
        <taxon>Sapindaceae</taxon>
        <taxon>Hippocastanoideae</taxon>
        <taxon>Acereae</taxon>
        <taxon>Dipteronia</taxon>
    </lineage>
</organism>
<gene>
    <name evidence="2" type="ORF">Dsin_020602</name>
</gene>